<evidence type="ECO:0000313" key="3">
    <source>
        <dbReference type="Proteomes" id="UP000824201"/>
    </source>
</evidence>
<comment type="caution">
    <text evidence="2">The sequence shown here is derived from an EMBL/GenBank/DDBJ whole genome shotgun (WGS) entry which is preliminary data.</text>
</comment>
<sequence length="130" mass="15336">MGKQKNYEVIGENELGYLQTGDYFIPDLKLPQENRSIGKYGRMHRDYLQEHNPIRFDDLVLEGKLWTYLADLNEQAQNRLQLIIRQMQEAESVNDELKEKNQMAWVQAMNSIHNRAEELVLHELVYGEDA</sequence>
<dbReference type="Proteomes" id="UP000824201">
    <property type="component" value="Unassembled WGS sequence"/>
</dbReference>
<evidence type="ECO:0000256" key="1">
    <source>
        <dbReference type="SAM" id="Coils"/>
    </source>
</evidence>
<proteinExistence type="predicted"/>
<dbReference type="EMBL" id="DVHN01000158">
    <property type="protein sequence ID" value="HIR89617.1"/>
    <property type="molecule type" value="Genomic_DNA"/>
</dbReference>
<reference evidence="2" key="1">
    <citation type="submission" date="2020-10" db="EMBL/GenBank/DDBJ databases">
        <authorList>
            <person name="Gilroy R."/>
        </authorList>
    </citation>
    <scope>NUCLEOTIDE SEQUENCE</scope>
    <source>
        <strain evidence="2">ChiW13-3771</strain>
    </source>
</reference>
<reference evidence="2" key="2">
    <citation type="journal article" date="2021" name="PeerJ">
        <title>Extensive microbial diversity within the chicken gut microbiome revealed by metagenomics and culture.</title>
        <authorList>
            <person name="Gilroy R."/>
            <person name="Ravi A."/>
            <person name="Getino M."/>
            <person name="Pursley I."/>
            <person name="Horton D.L."/>
            <person name="Alikhan N.F."/>
            <person name="Baker D."/>
            <person name="Gharbi K."/>
            <person name="Hall N."/>
            <person name="Watson M."/>
            <person name="Adriaenssens E.M."/>
            <person name="Foster-Nyarko E."/>
            <person name="Jarju S."/>
            <person name="Secka A."/>
            <person name="Antonio M."/>
            <person name="Oren A."/>
            <person name="Chaudhuri R.R."/>
            <person name="La Ragione R."/>
            <person name="Hildebrand F."/>
            <person name="Pallen M.J."/>
        </authorList>
    </citation>
    <scope>NUCLEOTIDE SEQUENCE</scope>
    <source>
        <strain evidence="2">ChiW13-3771</strain>
    </source>
</reference>
<organism evidence="2 3">
    <name type="scientific">Candidatus Fimimorpha faecalis</name>
    <dbReference type="NCBI Taxonomy" id="2840824"/>
    <lineage>
        <taxon>Bacteria</taxon>
        <taxon>Bacillati</taxon>
        <taxon>Bacillota</taxon>
        <taxon>Clostridia</taxon>
        <taxon>Eubacteriales</taxon>
        <taxon>Candidatus Fimimorpha</taxon>
    </lineage>
</organism>
<dbReference type="InterPro" id="IPR026989">
    <property type="entry name" value="TnpV"/>
</dbReference>
<gene>
    <name evidence="2" type="ORF">IAC96_11780</name>
</gene>
<feature type="coiled-coil region" evidence="1">
    <location>
        <begin position="73"/>
        <end position="103"/>
    </location>
</feature>
<name>A0A9D1EFT8_9FIRM</name>
<dbReference type="Pfam" id="PF14198">
    <property type="entry name" value="TnpV"/>
    <property type="match status" value="1"/>
</dbReference>
<protein>
    <submittedName>
        <fullName evidence="2">TnpV protein</fullName>
    </submittedName>
</protein>
<evidence type="ECO:0000313" key="2">
    <source>
        <dbReference type="EMBL" id="HIR89617.1"/>
    </source>
</evidence>
<accession>A0A9D1EFT8</accession>
<dbReference type="AlphaFoldDB" id="A0A9D1EFT8"/>
<keyword evidence="1" id="KW-0175">Coiled coil</keyword>